<dbReference type="VEuPathDB" id="FungiDB:CTRG_04762"/>
<dbReference type="STRING" id="294747.C5MFB9"/>
<dbReference type="eggNOG" id="KOG2363">
    <property type="taxonomic scope" value="Eukaryota"/>
</dbReference>
<proteinExistence type="inferred from homology"/>
<dbReference type="KEGG" id="ctp:CTRG_04762"/>
<protein>
    <submittedName>
        <fullName evidence="4">Uncharacterized protein</fullName>
    </submittedName>
</protein>
<dbReference type="SUPFAM" id="SSF89550">
    <property type="entry name" value="PHP domain-like"/>
    <property type="match status" value="1"/>
</dbReference>
<evidence type="ECO:0000313" key="5">
    <source>
        <dbReference type="Proteomes" id="UP000002037"/>
    </source>
</evidence>
<dbReference type="RefSeq" id="XP_002550464.1">
    <property type="nucleotide sequence ID" value="XM_002550418.1"/>
</dbReference>
<gene>
    <name evidence="4" type="ORF">CTRG_04762</name>
</gene>
<keyword evidence="3" id="KW-0819">tRNA processing</keyword>
<dbReference type="PANTHER" id="PTHR13031">
    <property type="entry name" value="RIBONUCLEASE P SUBUNIT P30"/>
    <property type="match status" value="1"/>
</dbReference>
<dbReference type="GO" id="GO:0008033">
    <property type="term" value="P:tRNA processing"/>
    <property type="evidence" value="ECO:0007669"/>
    <property type="project" value="UniProtKB-KW"/>
</dbReference>
<dbReference type="HOGENOM" id="CLU_048451_3_0_1"/>
<dbReference type="InterPro" id="IPR002738">
    <property type="entry name" value="RNase_P_p30"/>
</dbReference>
<evidence type="ECO:0000256" key="3">
    <source>
        <dbReference type="ARBA" id="ARBA00022694"/>
    </source>
</evidence>
<dbReference type="GO" id="GO:0003723">
    <property type="term" value="F:RNA binding"/>
    <property type="evidence" value="ECO:0007669"/>
    <property type="project" value="TreeGrafter"/>
</dbReference>
<reference evidence="4 5" key="1">
    <citation type="journal article" date="2009" name="Nature">
        <title>Evolution of pathogenicity and sexual reproduction in eight Candida genomes.</title>
        <authorList>
            <person name="Butler G."/>
            <person name="Rasmussen M.D."/>
            <person name="Lin M.F."/>
            <person name="Santos M.A."/>
            <person name="Sakthikumar S."/>
            <person name="Munro C.A."/>
            <person name="Rheinbay E."/>
            <person name="Grabherr M."/>
            <person name="Forche A."/>
            <person name="Reedy J.L."/>
            <person name="Agrafioti I."/>
            <person name="Arnaud M.B."/>
            <person name="Bates S."/>
            <person name="Brown A.J."/>
            <person name="Brunke S."/>
            <person name="Costanzo M.C."/>
            <person name="Fitzpatrick D.A."/>
            <person name="de Groot P.W."/>
            <person name="Harris D."/>
            <person name="Hoyer L.L."/>
            <person name="Hube B."/>
            <person name="Klis F.M."/>
            <person name="Kodira C."/>
            <person name="Lennard N."/>
            <person name="Logue M.E."/>
            <person name="Martin R."/>
            <person name="Neiman A.M."/>
            <person name="Nikolaou E."/>
            <person name="Quail M.A."/>
            <person name="Quinn J."/>
            <person name="Santos M.C."/>
            <person name="Schmitzberger F.F."/>
            <person name="Sherlock G."/>
            <person name="Shah P."/>
            <person name="Silverstein K.A."/>
            <person name="Skrzypek M.S."/>
            <person name="Soll D."/>
            <person name="Staggs R."/>
            <person name="Stansfield I."/>
            <person name="Stumpf M.P."/>
            <person name="Sudbery P.E."/>
            <person name="Srikantha T."/>
            <person name="Zeng Q."/>
            <person name="Berman J."/>
            <person name="Berriman M."/>
            <person name="Heitman J."/>
            <person name="Gow N.A."/>
            <person name="Lorenz M.C."/>
            <person name="Birren B.W."/>
            <person name="Kellis M."/>
            <person name="Cuomo C.A."/>
        </authorList>
    </citation>
    <scope>NUCLEOTIDE SEQUENCE [LARGE SCALE GENOMIC DNA]</scope>
    <source>
        <strain evidence="5">ATCC MYA-3404 / T1</strain>
    </source>
</reference>
<dbReference type="GeneID" id="8298115"/>
<accession>C5MFB9</accession>
<dbReference type="OrthoDB" id="17948at2759"/>
<comment type="similarity">
    <text evidence="2">Belongs to the eukaryotic/archaeal RNase P protein component 3 family.</text>
</comment>
<keyword evidence="5" id="KW-1185">Reference proteome</keyword>
<organism evidence="4 5">
    <name type="scientific">Candida tropicalis (strain ATCC MYA-3404 / T1)</name>
    <name type="common">Yeast</name>
    <dbReference type="NCBI Taxonomy" id="294747"/>
    <lineage>
        <taxon>Eukaryota</taxon>
        <taxon>Fungi</taxon>
        <taxon>Dikarya</taxon>
        <taxon>Ascomycota</taxon>
        <taxon>Saccharomycotina</taxon>
        <taxon>Pichiomycetes</taxon>
        <taxon>Debaryomycetaceae</taxon>
        <taxon>Candida/Lodderomyces clade</taxon>
        <taxon>Candida</taxon>
    </lineage>
</organism>
<evidence type="ECO:0000313" key="4">
    <source>
        <dbReference type="EMBL" id="EER31979.1"/>
    </source>
</evidence>
<evidence type="ECO:0000256" key="1">
    <source>
        <dbReference type="ARBA" id="ARBA00004123"/>
    </source>
</evidence>
<dbReference type="Gene3D" id="3.20.20.140">
    <property type="entry name" value="Metal-dependent hydrolases"/>
    <property type="match status" value="1"/>
</dbReference>
<dbReference type="EMBL" id="GG692400">
    <property type="protein sequence ID" value="EER31979.1"/>
    <property type="molecule type" value="Genomic_DNA"/>
</dbReference>
<dbReference type="InterPro" id="IPR016195">
    <property type="entry name" value="Pol/histidinol_Pase-like"/>
</dbReference>
<dbReference type="PANTHER" id="PTHR13031:SF0">
    <property type="entry name" value="RIBONUCLEASE P PROTEIN SUBUNIT P30"/>
    <property type="match status" value="1"/>
</dbReference>
<evidence type="ECO:0000256" key="2">
    <source>
        <dbReference type="ARBA" id="ARBA00007331"/>
    </source>
</evidence>
<dbReference type="Pfam" id="PF01876">
    <property type="entry name" value="RNase_P_p30"/>
    <property type="match status" value="1"/>
</dbReference>
<dbReference type="AlphaFoldDB" id="C5MFB9"/>
<dbReference type="FunFam" id="3.20.20.140:FF:000188">
    <property type="entry name" value="RNA-binding RNA processing protein"/>
    <property type="match status" value="1"/>
</dbReference>
<sequence length="301" mass="34246">MSYDLNIPWPVSSYDKKPTPQELTNFKNTIITNYSLGITHQVLNFIITDSIKIPINSNNKNDINPIPIDSLIKEFKPKFPKLRLFTRITLIINDCSKIPSIPKLTNNFDIISIQPNNEKVFQSIVLNLEIDLISINLSNKLNFYLKFKTLHTAIEKGIKFEINYSQLISGNQGFLNNETNSNLIKKNFFNNVLQLIRGTRSNGLVISSGAQNPLQLRNLNDILILLSTLGLDKNKSRKFITEMPEKVLINGKLKSKSHRQTIVINDDEKFVENSNGVGYKKKLEDSSSGRLLKKRKLATNS</sequence>
<name>C5MFB9_CANTT</name>
<comment type="subcellular location">
    <subcellularLocation>
        <location evidence="1">Nucleus</location>
    </subcellularLocation>
</comment>
<dbReference type="GO" id="GO:0005655">
    <property type="term" value="C:nucleolar ribonuclease P complex"/>
    <property type="evidence" value="ECO:0007669"/>
    <property type="project" value="TreeGrafter"/>
</dbReference>
<dbReference type="Proteomes" id="UP000002037">
    <property type="component" value="Unassembled WGS sequence"/>
</dbReference>